<sequence>MADTSLPAFNSDTRAKYTDSPNPTFSYGQKVDATEDGKKWLEGEKAGWTVVDPSKEDPRRIYKLMISGIIPRPIAFVSSVSESGLENIAPFSLFNQVSHNPPLVSVSIAQLPDGGLKDTADNIKKTKQFTVNIISEPFIENANITSIDSPPEVGEWGFAGLTKAPSVHVKAPRVKESAFSMECELFQAVDIIHPETGVQSATLVLGLVKYFHLRNDVLNERGVIDFAKLKPIARIGDISFTRVGDAFRLPRLEWAAEGTKIQETLKST</sequence>
<proteinExistence type="inferred from homology"/>
<feature type="domain" description="Flavin reductase like" evidence="6">
    <location>
        <begin position="67"/>
        <end position="225"/>
    </location>
</feature>
<protein>
    <recommendedName>
        <fullName evidence="6">Flavin reductase like domain-containing protein</fullName>
    </recommendedName>
</protein>
<organism evidence="7 8">
    <name type="scientific">Ganoderma sinense ZZ0214-1</name>
    <dbReference type="NCBI Taxonomy" id="1077348"/>
    <lineage>
        <taxon>Eukaryota</taxon>
        <taxon>Fungi</taxon>
        <taxon>Dikarya</taxon>
        <taxon>Basidiomycota</taxon>
        <taxon>Agaricomycotina</taxon>
        <taxon>Agaricomycetes</taxon>
        <taxon>Polyporales</taxon>
        <taxon>Polyporaceae</taxon>
        <taxon>Ganoderma</taxon>
    </lineage>
</organism>
<dbReference type="PANTHER" id="PTHR33798:SF5">
    <property type="entry name" value="FLAVIN REDUCTASE LIKE DOMAIN-CONTAINING PROTEIN"/>
    <property type="match status" value="1"/>
</dbReference>
<dbReference type="AlphaFoldDB" id="A0A2G8RYP2"/>
<dbReference type="STRING" id="1077348.A0A2G8RYP2"/>
<dbReference type="Pfam" id="PF01613">
    <property type="entry name" value="Flavin_Reduct"/>
    <property type="match status" value="1"/>
</dbReference>
<evidence type="ECO:0000256" key="2">
    <source>
        <dbReference type="ARBA" id="ARBA00022630"/>
    </source>
</evidence>
<reference evidence="7 8" key="1">
    <citation type="journal article" date="2015" name="Sci. Rep.">
        <title>Chromosome-level genome map provides insights into diverse defense mechanisms in the medicinal fungus Ganoderma sinense.</title>
        <authorList>
            <person name="Zhu Y."/>
            <person name="Xu J."/>
            <person name="Sun C."/>
            <person name="Zhou S."/>
            <person name="Xu H."/>
            <person name="Nelson D.R."/>
            <person name="Qian J."/>
            <person name="Song J."/>
            <person name="Luo H."/>
            <person name="Xiang L."/>
            <person name="Li Y."/>
            <person name="Xu Z."/>
            <person name="Ji A."/>
            <person name="Wang L."/>
            <person name="Lu S."/>
            <person name="Hayward A."/>
            <person name="Sun W."/>
            <person name="Li X."/>
            <person name="Schwartz D.C."/>
            <person name="Wang Y."/>
            <person name="Chen S."/>
        </authorList>
    </citation>
    <scope>NUCLEOTIDE SEQUENCE [LARGE SCALE GENOMIC DNA]</scope>
    <source>
        <strain evidence="7 8">ZZ0214-1</strain>
    </source>
</reference>
<evidence type="ECO:0000256" key="1">
    <source>
        <dbReference type="ARBA" id="ARBA00001917"/>
    </source>
</evidence>
<evidence type="ECO:0000256" key="5">
    <source>
        <dbReference type="SAM" id="MobiDB-lite"/>
    </source>
</evidence>
<evidence type="ECO:0000313" key="7">
    <source>
        <dbReference type="EMBL" id="PIL26632.1"/>
    </source>
</evidence>
<comment type="similarity">
    <text evidence="4">Belongs to the flavoredoxin family.</text>
</comment>
<accession>A0A2G8RYP2</accession>
<dbReference type="SMART" id="SM00903">
    <property type="entry name" value="Flavin_Reduct"/>
    <property type="match status" value="1"/>
</dbReference>
<evidence type="ECO:0000313" key="8">
    <source>
        <dbReference type="Proteomes" id="UP000230002"/>
    </source>
</evidence>
<dbReference type="PANTHER" id="PTHR33798">
    <property type="entry name" value="FLAVOPROTEIN OXYGENASE"/>
    <property type="match status" value="1"/>
</dbReference>
<comment type="caution">
    <text evidence="7">The sequence shown here is derived from an EMBL/GenBank/DDBJ whole genome shotgun (WGS) entry which is preliminary data.</text>
</comment>
<keyword evidence="3" id="KW-0288">FMN</keyword>
<dbReference type="EMBL" id="AYKW01000043">
    <property type="protein sequence ID" value="PIL26632.1"/>
    <property type="molecule type" value="Genomic_DNA"/>
</dbReference>
<dbReference type="OrthoDB" id="298012at2759"/>
<feature type="region of interest" description="Disordered" evidence="5">
    <location>
        <begin position="1"/>
        <end position="29"/>
    </location>
</feature>
<dbReference type="SUPFAM" id="SSF50475">
    <property type="entry name" value="FMN-binding split barrel"/>
    <property type="match status" value="1"/>
</dbReference>
<evidence type="ECO:0000256" key="4">
    <source>
        <dbReference type="ARBA" id="ARBA00038054"/>
    </source>
</evidence>
<evidence type="ECO:0000256" key="3">
    <source>
        <dbReference type="ARBA" id="ARBA00022643"/>
    </source>
</evidence>
<dbReference type="Gene3D" id="2.30.110.10">
    <property type="entry name" value="Electron Transport, Fmn-binding Protein, Chain A"/>
    <property type="match status" value="1"/>
</dbReference>
<dbReference type="InterPro" id="IPR002563">
    <property type="entry name" value="Flavin_Rdtase-like_dom"/>
</dbReference>
<dbReference type="InterPro" id="IPR012349">
    <property type="entry name" value="Split_barrel_FMN-bd"/>
</dbReference>
<dbReference type="GO" id="GO:0010181">
    <property type="term" value="F:FMN binding"/>
    <property type="evidence" value="ECO:0007669"/>
    <property type="project" value="InterPro"/>
</dbReference>
<keyword evidence="8" id="KW-1185">Reference proteome</keyword>
<comment type="cofactor">
    <cofactor evidence="1">
        <name>FMN</name>
        <dbReference type="ChEBI" id="CHEBI:58210"/>
    </cofactor>
</comment>
<dbReference type="Proteomes" id="UP000230002">
    <property type="component" value="Unassembled WGS sequence"/>
</dbReference>
<name>A0A2G8RYP2_9APHY</name>
<gene>
    <name evidence="7" type="ORF">GSI_11298</name>
</gene>
<evidence type="ECO:0000259" key="6">
    <source>
        <dbReference type="SMART" id="SM00903"/>
    </source>
</evidence>
<keyword evidence="2" id="KW-0285">Flavoprotein</keyword>